<dbReference type="PANTHER" id="PTHR46961">
    <property type="entry name" value="DYNEIN HEAVY CHAIN 1, AXONEMAL-LIKE PROTEIN"/>
    <property type="match status" value="1"/>
</dbReference>
<dbReference type="GO" id="GO:0030286">
    <property type="term" value="C:dynein complex"/>
    <property type="evidence" value="ECO:0007669"/>
    <property type="project" value="InterPro"/>
</dbReference>
<feature type="region of interest" description="Disordered" evidence="1">
    <location>
        <begin position="254"/>
        <end position="295"/>
    </location>
</feature>
<dbReference type="InterPro" id="IPR042228">
    <property type="entry name" value="Dynein_linker_3"/>
</dbReference>
<organism evidence="3 4">
    <name type="scientific">Ridgeia piscesae</name>
    <name type="common">Tubeworm</name>
    <dbReference type="NCBI Taxonomy" id="27915"/>
    <lineage>
        <taxon>Eukaryota</taxon>
        <taxon>Metazoa</taxon>
        <taxon>Spiralia</taxon>
        <taxon>Lophotrochozoa</taxon>
        <taxon>Annelida</taxon>
        <taxon>Polychaeta</taxon>
        <taxon>Sedentaria</taxon>
        <taxon>Canalipalpata</taxon>
        <taxon>Sabellida</taxon>
        <taxon>Siboglinidae</taxon>
        <taxon>Ridgeia</taxon>
    </lineage>
</organism>
<dbReference type="Gene3D" id="1.20.140.100">
    <property type="entry name" value="Dynein heavy chain, N-terminal domain 2"/>
    <property type="match status" value="1"/>
</dbReference>
<feature type="compositionally biased region" description="Basic and acidic residues" evidence="1">
    <location>
        <begin position="377"/>
        <end position="390"/>
    </location>
</feature>
<feature type="domain" description="Dynein heavy chain linker" evidence="2">
    <location>
        <begin position="1"/>
        <end position="216"/>
    </location>
</feature>
<keyword evidence="4" id="KW-1185">Reference proteome</keyword>
<reference evidence="3" key="1">
    <citation type="journal article" date="2023" name="Mol. Biol. Evol.">
        <title>Third-Generation Sequencing Reveals the Adaptive Role of the Epigenome in Three Deep-Sea Polychaetes.</title>
        <authorList>
            <person name="Perez M."/>
            <person name="Aroh O."/>
            <person name="Sun Y."/>
            <person name="Lan Y."/>
            <person name="Juniper S.K."/>
            <person name="Young C.R."/>
            <person name="Angers B."/>
            <person name="Qian P.Y."/>
        </authorList>
    </citation>
    <scope>NUCLEOTIDE SEQUENCE</scope>
    <source>
        <strain evidence="3">R07B-5</strain>
    </source>
</reference>
<dbReference type="AlphaFoldDB" id="A0AAD9UIH4"/>
<dbReference type="GO" id="GO:0051959">
    <property type="term" value="F:dynein light intermediate chain binding"/>
    <property type="evidence" value="ECO:0007669"/>
    <property type="project" value="InterPro"/>
</dbReference>
<evidence type="ECO:0000259" key="2">
    <source>
        <dbReference type="Pfam" id="PF08393"/>
    </source>
</evidence>
<comment type="caution">
    <text evidence="3">The sequence shown here is derived from an EMBL/GenBank/DDBJ whole genome shotgun (WGS) entry which is preliminary data.</text>
</comment>
<sequence length="554" mass="62352">MQSSSAAGSFQDEVFKWQKQLQMIEAVMIIWLDVQRQWTELEEIYSTPEVRTVLSHDANMFTSVNRDFGLLMKATEKNPNILQCCQRKNIQAILEKMAATLGHCRKSLLNYLETRRQKYPRFFFLSIDDVLHIICNGYDLSCVNQYISKLYENVGALVHEDIEDSEKKWNTQITAVSSHQGETLLLTDPVPCEGAIDGWLSTLLHQLQVSLKQQVVSALREEDPLLRTSLTSAGANTIESKHSKCMYLPINYGATTSKENDGPPVKDADQSSGDRADDQTDDQADDQADDQTNGNKWLSDHVAEVVYLATQVQLTKQTVDVFSQLQSDHPDAWKKATDKMATTMKTAIALLKGTQEDRINSSRRSKSNGHHGSSVTDGHKAEEDEREVRPGSELAPSRLSSTLDPSNGDHPKLTADDTDHDDLKKTSMETTAEPVDTMNLLEIPIVAKKDEDEDQEEEDKEVDAMSEQQKQLLFPSHIHKISSLIGLFAHQRDLQQRLQASQCTAESFEWTSQLQYHFSTESQSVSIQHPGKSQLQYHFSTESQSVSIQHPGKS</sequence>
<gene>
    <name evidence="3" type="ORF">NP493_68g02023</name>
</gene>
<dbReference type="EMBL" id="JAODUO010000068">
    <property type="protein sequence ID" value="KAK2190793.1"/>
    <property type="molecule type" value="Genomic_DNA"/>
</dbReference>
<dbReference type="InterPro" id="IPR013602">
    <property type="entry name" value="Dynein_heavy_linker"/>
</dbReference>
<dbReference type="Gene3D" id="3.20.180.20">
    <property type="entry name" value="Dynein heavy chain, N-terminal domain 2"/>
    <property type="match status" value="1"/>
</dbReference>
<evidence type="ECO:0000256" key="1">
    <source>
        <dbReference type="SAM" id="MobiDB-lite"/>
    </source>
</evidence>
<name>A0AAD9UIH4_RIDPI</name>
<dbReference type="GO" id="GO:0007018">
    <property type="term" value="P:microtubule-based movement"/>
    <property type="evidence" value="ECO:0007669"/>
    <property type="project" value="InterPro"/>
</dbReference>
<dbReference type="Gene3D" id="1.20.58.1120">
    <property type="match status" value="1"/>
</dbReference>
<feature type="compositionally biased region" description="Basic and acidic residues" evidence="1">
    <location>
        <begin position="407"/>
        <end position="422"/>
    </location>
</feature>
<feature type="compositionally biased region" description="Basic and acidic residues" evidence="1">
    <location>
        <begin position="258"/>
        <end position="278"/>
    </location>
</feature>
<protein>
    <recommendedName>
        <fullName evidence="2">Dynein heavy chain linker domain-containing protein</fullName>
    </recommendedName>
</protein>
<dbReference type="InterPro" id="IPR026983">
    <property type="entry name" value="DHC"/>
</dbReference>
<accession>A0AAD9UIH4</accession>
<feature type="compositionally biased region" description="Acidic residues" evidence="1">
    <location>
        <begin position="279"/>
        <end position="289"/>
    </location>
</feature>
<evidence type="ECO:0000313" key="3">
    <source>
        <dbReference type="EMBL" id="KAK2190793.1"/>
    </source>
</evidence>
<proteinExistence type="predicted"/>
<dbReference type="InterPro" id="IPR042222">
    <property type="entry name" value="Dynein_2_N"/>
</dbReference>
<dbReference type="PANTHER" id="PTHR46961:SF21">
    <property type="entry name" value="LOW QUALITY PROTEIN: DYNEIN BETA CHAIN, FLAGELLAR OUTER ARM-LIKE"/>
    <property type="match status" value="1"/>
</dbReference>
<dbReference type="GO" id="GO:0045505">
    <property type="term" value="F:dynein intermediate chain binding"/>
    <property type="evidence" value="ECO:0007669"/>
    <property type="project" value="InterPro"/>
</dbReference>
<dbReference type="Proteomes" id="UP001209878">
    <property type="component" value="Unassembled WGS sequence"/>
</dbReference>
<dbReference type="Pfam" id="PF08393">
    <property type="entry name" value="DHC_N2"/>
    <property type="match status" value="1"/>
</dbReference>
<feature type="region of interest" description="Disordered" evidence="1">
    <location>
        <begin position="351"/>
        <end position="422"/>
    </location>
</feature>
<evidence type="ECO:0000313" key="4">
    <source>
        <dbReference type="Proteomes" id="UP001209878"/>
    </source>
</evidence>